<dbReference type="GO" id="GO:0016787">
    <property type="term" value="F:hydrolase activity"/>
    <property type="evidence" value="ECO:0007669"/>
    <property type="project" value="UniProtKB-KW"/>
</dbReference>
<protein>
    <submittedName>
        <fullName evidence="3">Alpha/beta hydrolase</fullName>
    </submittedName>
</protein>
<organism evidence="3 4">
    <name type="scientific">Cohnella soli</name>
    <dbReference type="NCBI Taxonomy" id="425005"/>
    <lineage>
        <taxon>Bacteria</taxon>
        <taxon>Bacillati</taxon>
        <taxon>Bacillota</taxon>
        <taxon>Bacilli</taxon>
        <taxon>Bacillales</taxon>
        <taxon>Paenibacillaceae</taxon>
        <taxon>Cohnella</taxon>
    </lineage>
</organism>
<reference evidence="4" key="1">
    <citation type="journal article" date="2019" name="Int. J. Syst. Evol. Microbiol.">
        <title>The Global Catalogue of Microorganisms (GCM) 10K type strain sequencing project: providing services to taxonomists for standard genome sequencing and annotation.</title>
        <authorList>
            <consortium name="The Broad Institute Genomics Platform"/>
            <consortium name="The Broad Institute Genome Sequencing Center for Infectious Disease"/>
            <person name="Wu L."/>
            <person name="Ma J."/>
        </authorList>
    </citation>
    <scope>NUCLEOTIDE SEQUENCE [LARGE SCALE GENOMIC DNA]</scope>
    <source>
        <strain evidence="4">CGMCC 1.18575</strain>
    </source>
</reference>
<dbReference type="InterPro" id="IPR000073">
    <property type="entry name" value="AB_hydrolase_1"/>
</dbReference>
<evidence type="ECO:0000259" key="2">
    <source>
        <dbReference type="Pfam" id="PF00561"/>
    </source>
</evidence>
<keyword evidence="3" id="KW-0378">Hydrolase</keyword>
<evidence type="ECO:0000313" key="4">
    <source>
        <dbReference type="Proteomes" id="UP001596113"/>
    </source>
</evidence>
<dbReference type="EMBL" id="JBHSMI010000028">
    <property type="protein sequence ID" value="MFC5404544.1"/>
    <property type="molecule type" value="Genomic_DNA"/>
</dbReference>
<proteinExistence type="predicted"/>
<dbReference type="RefSeq" id="WP_378134941.1">
    <property type="nucleotide sequence ID" value="NZ_JBHSMI010000028.1"/>
</dbReference>
<dbReference type="Gene3D" id="3.40.50.1820">
    <property type="entry name" value="alpha/beta hydrolase"/>
    <property type="match status" value="1"/>
</dbReference>
<dbReference type="PANTHER" id="PTHR12277:SF81">
    <property type="entry name" value="PROTEIN ABHD13"/>
    <property type="match status" value="1"/>
</dbReference>
<keyword evidence="1" id="KW-1133">Transmembrane helix</keyword>
<accession>A0ABW0HU39</accession>
<feature type="domain" description="AB hydrolase-1" evidence="2">
    <location>
        <begin position="110"/>
        <end position="219"/>
    </location>
</feature>
<evidence type="ECO:0000256" key="1">
    <source>
        <dbReference type="SAM" id="Phobius"/>
    </source>
</evidence>
<dbReference type="Proteomes" id="UP001596113">
    <property type="component" value="Unassembled WGS sequence"/>
</dbReference>
<comment type="caution">
    <text evidence="3">The sequence shown here is derived from an EMBL/GenBank/DDBJ whole genome shotgun (WGS) entry which is preliminary data.</text>
</comment>
<dbReference type="Pfam" id="PF00561">
    <property type="entry name" value="Abhydrolase_1"/>
    <property type="match status" value="1"/>
</dbReference>
<keyword evidence="1" id="KW-0472">Membrane</keyword>
<feature type="transmembrane region" description="Helical" evidence="1">
    <location>
        <begin position="35"/>
        <end position="60"/>
    </location>
</feature>
<dbReference type="PANTHER" id="PTHR12277">
    <property type="entry name" value="ALPHA/BETA HYDROLASE DOMAIN-CONTAINING PROTEIN"/>
    <property type="match status" value="1"/>
</dbReference>
<keyword evidence="1" id="KW-0812">Transmembrane</keyword>
<evidence type="ECO:0000313" key="3">
    <source>
        <dbReference type="EMBL" id="MFC5404544.1"/>
    </source>
</evidence>
<dbReference type="InterPro" id="IPR029058">
    <property type="entry name" value="AB_hydrolase_fold"/>
</dbReference>
<keyword evidence="4" id="KW-1185">Reference proteome</keyword>
<name>A0ABW0HU39_9BACL</name>
<sequence length="348" mass="37966">MTTLSTSFSLNGSAPVIPVADQPLVRRSVYKLGRIAVRALIALCCLIAIAFIALHGYAAWLLSHPPIVSLGSNPMLAKQLSYSDVTFPSSDGHSLVNGWWIPSADDSRRTVVLSHGFGANREELWVPMYDLAELLHRNDYNVLMFDYGFASADHRAAATGGVSESRQLAGAIQFARAQGSDEVVVWGFSMGAGTALQVALQGVPVDAMILDSTFIADSSTLYANISQRFHVPKFPSVSLIEMFFPLMSGSRLEQIPSDRLQNTAYDFPIFLIHGTSDDKAPVGISERVAQSQTNALSRSWIVPGAIHEMIYRTHTKEYIQRTEDFLASVHQVALAKAELSTSAAFYPV</sequence>
<gene>
    <name evidence="3" type="ORF">ACFPOF_17555</name>
</gene>
<dbReference type="SUPFAM" id="SSF53474">
    <property type="entry name" value="alpha/beta-Hydrolases"/>
    <property type="match status" value="1"/>
</dbReference>